<name>A0A9W7BBL1_9STRA</name>
<dbReference type="AlphaFoldDB" id="A0A9W7BBL1"/>
<dbReference type="PANTHER" id="PTHR10314">
    <property type="entry name" value="CYSTATHIONINE BETA-SYNTHASE"/>
    <property type="match status" value="1"/>
</dbReference>
<evidence type="ECO:0000256" key="2">
    <source>
        <dbReference type="SAM" id="SignalP"/>
    </source>
</evidence>
<gene>
    <name evidence="4" type="ORF">TL16_g10078</name>
</gene>
<dbReference type="PROSITE" id="PS00901">
    <property type="entry name" value="CYS_SYNTHASE"/>
    <property type="match status" value="1"/>
</dbReference>
<organism evidence="4 5">
    <name type="scientific">Triparma laevis f. inornata</name>
    <dbReference type="NCBI Taxonomy" id="1714386"/>
    <lineage>
        <taxon>Eukaryota</taxon>
        <taxon>Sar</taxon>
        <taxon>Stramenopiles</taxon>
        <taxon>Ochrophyta</taxon>
        <taxon>Bolidophyceae</taxon>
        <taxon>Parmales</taxon>
        <taxon>Triparmaceae</taxon>
        <taxon>Triparma</taxon>
    </lineage>
</organism>
<protein>
    <recommendedName>
        <fullName evidence="3">Tryptophan synthase beta chain-like PALP domain-containing protein</fullName>
    </recommendedName>
</protein>
<evidence type="ECO:0000259" key="3">
    <source>
        <dbReference type="Pfam" id="PF00291"/>
    </source>
</evidence>
<sequence length="424" mass="45342">MAALFTLSVTLSLLLGDGLNDSPDFVSSQSPIKRTSTATDLFKGKRQGHRSSALTLTASELLKKTSHTIINNIGNTPLIHLKKLSAHYGVEIYGKAEYLNPGGSVKDRAALNLIKSANLESGQVVTEGTGGNTGVGLSMVASALGFRCYLCMPDNVSVEKQLTMKSYGAEIELCSTKFGKEDDGHYTSRAEKVARERGGVYVNQFLNEENFKAHYEGTGVELLEQFEEIEVELGGFACGAGTGGTIAGVGRRLKEVQEEVGVCLVDFKGSGEAEEGLRSYLTTGKFKSEDEGSTSAEGVGISRLTKNFEKGRESVDGVVKVTDEEAVATALWLAQNEGVWIGPSAGGNVIGAVKYALYLKARGRESNVCTILCDGGASYMSKVYNKEWRDENGLEGVEAKLPKVCGRFEKKADEKIFKGHVGGG</sequence>
<evidence type="ECO:0000313" key="4">
    <source>
        <dbReference type="EMBL" id="GMH84960.1"/>
    </source>
</evidence>
<dbReference type="Proteomes" id="UP001162640">
    <property type="component" value="Unassembled WGS sequence"/>
</dbReference>
<keyword evidence="2" id="KW-0732">Signal</keyword>
<feature type="chain" id="PRO_5040771333" description="Tryptophan synthase beta chain-like PALP domain-containing protein" evidence="2">
    <location>
        <begin position="17"/>
        <end position="424"/>
    </location>
</feature>
<dbReference type="EMBL" id="BLQM01000352">
    <property type="protein sequence ID" value="GMH84960.1"/>
    <property type="molecule type" value="Genomic_DNA"/>
</dbReference>
<dbReference type="InterPro" id="IPR001216">
    <property type="entry name" value="P-phosphate_BS"/>
</dbReference>
<comment type="caution">
    <text evidence="4">The sequence shown here is derived from an EMBL/GenBank/DDBJ whole genome shotgun (WGS) entry which is preliminary data.</text>
</comment>
<feature type="signal peptide" evidence="2">
    <location>
        <begin position="1"/>
        <end position="16"/>
    </location>
</feature>
<dbReference type="SUPFAM" id="SSF53686">
    <property type="entry name" value="Tryptophan synthase beta subunit-like PLP-dependent enzymes"/>
    <property type="match status" value="1"/>
</dbReference>
<dbReference type="InterPro" id="IPR001926">
    <property type="entry name" value="TrpB-like_PALP"/>
</dbReference>
<comment type="cofactor">
    <cofactor evidence="1">
        <name>pyridoxal 5'-phosphate</name>
        <dbReference type="ChEBI" id="CHEBI:597326"/>
    </cofactor>
</comment>
<dbReference type="GO" id="GO:0006535">
    <property type="term" value="P:cysteine biosynthetic process from serine"/>
    <property type="evidence" value="ECO:0007669"/>
    <property type="project" value="InterPro"/>
</dbReference>
<dbReference type="Pfam" id="PF00291">
    <property type="entry name" value="PALP"/>
    <property type="match status" value="1"/>
</dbReference>
<dbReference type="InterPro" id="IPR036052">
    <property type="entry name" value="TrpB-like_PALP_sf"/>
</dbReference>
<feature type="domain" description="Tryptophan synthase beta chain-like PALP" evidence="3">
    <location>
        <begin position="71"/>
        <end position="374"/>
    </location>
</feature>
<accession>A0A9W7BBL1</accession>
<dbReference type="InterPro" id="IPR050214">
    <property type="entry name" value="Cys_Synth/Cystath_Beta-Synth"/>
</dbReference>
<evidence type="ECO:0000313" key="5">
    <source>
        <dbReference type="Proteomes" id="UP001162640"/>
    </source>
</evidence>
<proteinExistence type="predicted"/>
<reference evidence="5" key="1">
    <citation type="journal article" date="2023" name="Commun. Biol.">
        <title>Genome analysis of Parmales, the sister group of diatoms, reveals the evolutionary specialization of diatoms from phago-mixotrophs to photoautotrophs.</title>
        <authorList>
            <person name="Ban H."/>
            <person name="Sato S."/>
            <person name="Yoshikawa S."/>
            <person name="Yamada K."/>
            <person name="Nakamura Y."/>
            <person name="Ichinomiya M."/>
            <person name="Sato N."/>
            <person name="Blanc-Mathieu R."/>
            <person name="Endo H."/>
            <person name="Kuwata A."/>
            <person name="Ogata H."/>
        </authorList>
    </citation>
    <scope>NUCLEOTIDE SEQUENCE [LARGE SCALE GENOMIC DNA]</scope>
</reference>
<evidence type="ECO:0000256" key="1">
    <source>
        <dbReference type="ARBA" id="ARBA00001933"/>
    </source>
</evidence>
<dbReference type="CDD" id="cd01561">
    <property type="entry name" value="CBS_like"/>
    <property type="match status" value="1"/>
</dbReference>
<dbReference type="Gene3D" id="3.40.50.1100">
    <property type="match status" value="2"/>
</dbReference>